<dbReference type="Gene3D" id="1.20.120.1780">
    <property type="entry name" value="UbiA prenyltransferase"/>
    <property type="match status" value="1"/>
</dbReference>
<evidence type="ECO:0000313" key="6">
    <source>
        <dbReference type="EMBL" id="XCG63392.1"/>
    </source>
</evidence>
<dbReference type="Gene3D" id="1.10.357.140">
    <property type="entry name" value="UbiA prenyltransferase"/>
    <property type="match status" value="1"/>
</dbReference>
<feature type="transmembrane region" description="Helical" evidence="5">
    <location>
        <begin position="88"/>
        <end position="114"/>
    </location>
</feature>
<dbReference type="Pfam" id="PF01040">
    <property type="entry name" value="UbiA"/>
    <property type="match status" value="1"/>
</dbReference>
<evidence type="ECO:0000256" key="4">
    <source>
        <dbReference type="ARBA" id="ARBA00023136"/>
    </source>
</evidence>
<feature type="transmembrane region" description="Helical" evidence="5">
    <location>
        <begin position="155"/>
        <end position="176"/>
    </location>
</feature>
<reference evidence="6" key="1">
    <citation type="submission" date="2024-05" db="EMBL/GenBank/DDBJ databases">
        <authorList>
            <person name="Cai S.Y."/>
            <person name="Jin L.M."/>
            <person name="Li H.R."/>
        </authorList>
    </citation>
    <scope>NUCLEOTIDE SEQUENCE</scope>
    <source>
        <strain evidence="6">A5-74</strain>
    </source>
</reference>
<dbReference type="AlphaFoldDB" id="A0AAU8DMA0"/>
<feature type="transmembrane region" description="Helical" evidence="5">
    <location>
        <begin position="21"/>
        <end position="45"/>
    </location>
</feature>
<evidence type="ECO:0000256" key="2">
    <source>
        <dbReference type="ARBA" id="ARBA00022692"/>
    </source>
</evidence>
<keyword evidence="3 5" id="KW-1133">Transmembrane helix</keyword>
<evidence type="ECO:0000256" key="3">
    <source>
        <dbReference type="ARBA" id="ARBA00022989"/>
    </source>
</evidence>
<feature type="transmembrane region" description="Helical" evidence="5">
    <location>
        <begin position="223"/>
        <end position="241"/>
    </location>
</feature>
<comment type="subcellular location">
    <subcellularLocation>
        <location evidence="1">Membrane</location>
        <topology evidence="1">Multi-pass membrane protein</topology>
    </subcellularLocation>
</comment>
<proteinExistence type="predicted"/>
<dbReference type="RefSeq" id="WP_353649007.1">
    <property type="nucleotide sequence ID" value="NZ_CP159218.1"/>
</dbReference>
<dbReference type="GO" id="GO:0016020">
    <property type="term" value="C:membrane"/>
    <property type="evidence" value="ECO:0007669"/>
    <property type="project" value="UniProtKB-SubCell"/>
</dbReference>
<dbReference type="InterPro" id="IPR044878">
    <property type="entry name" value="UbiA_sf"/>
</dbReference>
<keyword evidence="2 5" id="KW-0812">Transmembrane</keyword>
<evidence type="ECO:0000256" key="1">
    <source>
        <dbReference type="ARBA" id="ARBA00004141"/>
    </source>
</evidence>
<feature type="transmembrane region" description="Helical" evidence="5">
    <location>
        <begin position="197"/>
        <end position="217"/>
    </location>
</feature>
<organism evidence="6">
    <name type="scientific">Nakamurella sp. A5-74</name>
    <dbReference type="NCBI Taxonomy" id="3158264"/>
    <lineage>
        <taxon>Bacteria</taxon>
        <taxon>Bacillati</taxon>
        <taxon>Actinomycetota</taxon>
        <taxon>Actinomycetes</taxon>
        <taxon>Nakamurellales</taxon>
        <taxon>Nakamurellaceae</taxon>
        <taxon>Nakamurella</taxon>
    </lineage>
</organism>
<dbReference type="GO" id="GO:0016765">
    <property type="term" value="F:transferase activity, transferring alkyl or aryl (other than methyl) groups"/>
    <property type="evidence" value="ECO:0007669"/>
    <property type="project" value="InterPro"/>
</dbReference>
<name>A0AAU8DMA0_9ACTN</name>
<protein>
    <submittedName>
        <fullName evidence="6">UbiA family prenyltransferase</fullName>
    </submittedName>
</protein>
<feature type="transmembrane region" description="Helical" evidence="5">
    <location>
        <begin position="121"/>
        <end position="143"/>
    </location>
</feature>
<accession>A0AAU8DMA0</accession>
<dbReference type="InterPro" id="IPR000537">
    <property type="entry name" value="UbiA_prenyltransferase"/>
</dbReference>
<gene>
    <name evidence="6" type="ORF">ABLG96_19685</name>
</gene>
<sequence>MSRVRGLLLACHPLPTLAVTVMAAFLAAAVGLPVGTVLLVVGAVLTGQLSIGWHNDLLDAERDSSAQRTDKPMATGGVDRRTLQVATAAASVATIGLSVLLGFPAGGAALVIVVCGWGYNLGLRATALSFVPYVIAFGVLPAVPTLALPGAPWPFWWAMTAGAALGVAAHLLNVLPDLDDDLRNGIRGLPHRIGVRGSMAATMLLVLVAAAALLFGPAGPVSWWRWAAFGVLVVAGVWVLARSAAAPGRALFRVLAASAALDVLLLAVSGTTIVRG</sequence>
<feature type="transmembrane region" description="Helical" evidence="5">
    <location>
        <begin position="250"/>
        <end position="274"/>
    </location>
</feature>
<dbReference type="EMBL" id="CP159218">
    <property type="protein sequence ID" value="XCG63392.1"/>
    <property type="molecule type" value="Genomic_DNA"/>
</dbReference>
<evidence type="ECO:0000256" key="5">
    <source>
        <dbReference type="SAM" id="Phobius"/>
    </source>
</evidence>
<keyword evidence="4 5" id="KW-0472">Membrane</keyword>